<keyword evidence="2" id="KW-1185">Reference proteome</keyword>
<evidence type="ECO:0000313" key="2">
    <source>
        <dbReference type="Proteomes" id="UP000217211"/>
    </source>
</evidence>
<dbReference type="OrthoDB" id="262743at2"/>
<dbReference type="RefSeq" id="WP_157212041.1">
    <property type="nucleotide sequence ID" value="NZ_AJQT01000122.1"/>
</dbReference>
<dbReference type="KEGG" id="esj:SJ05684_c11110"/>
<name>A0A249PA44_9HYPH</name>
<dbReference type="Proteomes" id="UP000217211">
    <property type="component" value="Chromosome"/>
</dbReference>
<gene>
    <name evidence="1" type="ORF">SJ05684_c11110</name>
</gene>
<protein>
    <submittedName>
        <fullName evidence="1">Uncharacterized protein</fullName>
    </submittedName>
</protein>
<evidence type="ECO:0000313" key="1">
    <source>
        <dbReference type="EMBL" id="ASY62567.1"/>
    </source>
</evidence>
<dbReference type="AlphaFoldDB" id="A0A249PA44"/>
<reference evidence="1 2" key="1">
    <citation type="submission" date="2017-08" db="EMBL/GenBank/DDBJ databases">
        <title>Multipartite genome sequences of Sinorhizobium species nodulating soybeans.</title>
        <authorList>
            <person name="Tian C.F."/>
        </authorList>
    </citation>
    <scope>NUCLEOTIDE SEQUENCE [LARGE SCALE GENOMIC DNA]</scope>
    <source>
        <strain evidence="1 2">CCBAU 05684</strain>
    </source>
</reference>
<sequence length="48" mass="5415">MTSATEYLQGLPVEPRAAAIEYIRMAPKQIDTAYRHEIVRLLPEAADD</sequence>
<proteinExistence type="predicted"/>
<dbReference type="EMBL" id="CP023067">
    <property type="protein sequence ID" value="ASY62567.1"/>
    <property type="molecule type" value="Genomic_DNA"/>
</dbReference>
<organism evidence="1 2">
    <name type="scientific">Sinorhizobium sojae CCBAU 05684</name>
    <dbReference type="NCBI Taxonomy" id="716928"/>
    <lineage>
        <taxon>Bacteria</taxon>
        <taxon>Pseudomonadati</taxon>
        <taxon>Pseudomonadota</taxon>
        <taxon>Alphaproteobacteria</taxon>
        <taxon>Hyphomicrobiales</taxon>
        <taxon>Rhizobiaceae</taxon>
        <taxon>Sinorhizobium/Ensifer group</taxon>
        <taxon>Sinorhizobium</taxon>
    </lineage>
</organism>
<accession>A0A249PA44</accession>